<dbReference type="Pfam" id="PF04636">
    <property type="entry name" value="PA26"/>
    <property type="match status" value="2"/>
</dbReference>
<comment type="subcellular location">
    <subcellularLocation>
        <location evidence="1">Cytoplasm</location>
    </subcellularLocation>
</comment>
<dbReference type="EMBL" id="CAJPEV010001782">
    <property type="protein sequence ID" value="CAG0894324.1"/>
    <property type="molecule type" value="Genomic_DNA"/>
</dbReference>
<dbReference type="GO" id="GO:0005737">
    <property type="term" value="C:cytoplasm"/>
    <property type="evidence" value="ECO:0007669"/>
    <property type="project" value="UniProtKB-SubCell"/>
</dbReference>
<dbReference type="PANTHER" id="PTHR12474">
    <property type="entry name" value="P53 REGULATED PA26 NUCLEAR PROTEIN SESTRIN"/>
    <property type="match status" value="1"/>
</dbReference>
<dbReference type="GO" id="GO:0016684">
    <property type="term" value="F:oxidoreductase activity, acting on peroxide as acceptor"/>
    <property type="evidence" value="ECO:0007669"/>
    <property type="project" value="TreeGrafter"/>
</dbReference>
<feature type="compositionally biased region" description="Low complexity" evidence="4">
    <location>
        <begin position="1"/>
        <end position="11"/>
    </location>
</feature>
<evidence type="ECO:0000313" key="6">
    <source>
        <dbReference type="Proteomes" id="UP000677054"/>
    </source>
</evidence>
<evidence type="ECO:0000256" key="4">
    <source>
        <dbReference type="SAM" id="MobiDB-lite"/>
    </source>
</evidence>
<organism evidence="5">
    <name type="scientific">Darwinula stevensoni</name>
    <dbReference type="NCBI Taxonomy" id="69355"/>
    <lineage>
        <taxon>Eukaryota</taxon>
        <taxon>Metazoa</taxon>
        <taxon>Ecdysozoa</taxon>
        <taxon>Arthropoda</taxon>
        <taxon>Crustacea</taxon>
        <taxon>Oligostraca</taxon>
        <taxon>Ostracoda</taxon>
        <taxon>Podocopa</taxon>
        <taxon>Podocopida</taxon>
        <taxon>Darwinulocopina</taxon>
        <taxon>Darwinuloidea</taxon>
        <taxon>Darwinulidae</taxon>
        <taxon>Darwinula</taxon>
    </lineage>
</organism>
<feature type="region of interest" description="Disordered" evidence="4">
    <location>
        <begin position="1"/>
        <end position="29"/>
    </location>
</feature>
<dbReference type="GO" id="GO:0071233">
    <property type="term" value="P:cellular response to L-leucine"/>
    <property type="evidence" value="ECO:0007669"/>
    <property type="project" value="TreeGrafter"/>
</dbReference>
<evidence type="ECO:0000256" key="1">
    <source>
        <dbReference type="ARBA" id="ARBA00004496"/>
    </source>
</evidence>
<sequence>MTLATSTTTVTKAPEAGPDLAGSEPLHPYNTRRRTKRVAFNRVVDIRLYVVPDTNANNIPHHQRRHCNYPLGLRLNRKQLRGLTQTVLPSNIIQVQPPCIPMDDKSVEIGQPEAGNEEEMCGRRRKETEVILNRLASVHPSFFECHRFLMRGDGPLPFHYRNYLALLAVGTGGGGGEEYFCLEGQEGEWMKKVPSMGDLPPKLRPLAHFNHLLSHAPWTLQESIKELIRVSWTLSELVQGVVIMCHFHALSSLASPALFLLQDARRGSSDEDKENRSRQKRISGMQVFQPESRPEPASFDNESCPTSFRIQEYSWEEHGFSMASRLYSDVGPYLDDRFCHALAFQRKDPFLTAIWNLTLDLFHIRLDDYDYKEIDTCLTERMQRFIKKAALCPKDLQPEDLHDIGLEELKVNPDQLPRIHFALQQMKVLLIIMEARLQAELLHALRAITAFTT</sequence>
<evidence type="ECO:0000256" key="3">
    <source>
        <dbReference type="ARBA" id="ARBA00022490"/>
    </source>
</evidence>
<dbReference type="InterPro" id="IPR029032">
    <property type="entry name" value="AhpD-like"/>
</dbReference>
<protein>
    <submittedName>
        <fullName evidence="5">Uncharacterized protein</fullName>
    </submittedName>
</protein>
<dbReference type="GO" id="GO:0016239">
    <property type="term" value="P:positive regulation of macroautophagy"/>
    <property type="evidence" value="ECO:0007669"/>
    <property type="project" value="TreeGrafter"/>
</dbReference>
<dbReference type="GO" id="GO:1990253">
    <property type="term" value="P:cellular response to leucine starvation"/>
    <property type="evidence" value="ECO:0007669"/>
    <property type="project" value="TreeGrafter"/>
</dbReference>
<comment type="similarity">
    <text evidence="2">Belongs to the sestrin family.</text>
</comment>
<dbReference type="AlphaFoldDB" id="A0A7R8XD42"/>
<gene>
    <name evidence="5" type="ORF">DSTB1V02_LOCUS8115</name>
</gene>
<dbReference type="EMBL" id="LR901299">
    <property type="protein sequence ID" value="CAD7248297.1"/>
    <property type="molecule type" value="Genomic_DNA"/>
</dbReference>
<keyword evidence="6" id="KW-1185">Reference proteome</keyword>
<feature type="region of interest" description="Disordered" evidence="4">
    <location>
        <begin position="269"/>
        <end position="304"/>
    </location>
</feature>
<accession>A0A7R8XD42</accession>
<dbReference type="GO" id="GO:1904262">
    <property type="term" value="P:negative regulation of TORC1 signaling"/>
    <property type="evidence" value="ECO:0007669"/>
    <property type="project" value="TreeGrafter"/>
</dbReference>
<evidence type="ECO:0000313" key="5">
    <source>
        <dbReference type="EMBL" id="CAD7248297.1"/>
    </source>
</evidence>
<reference evidence="5" key="1">
    <citation type="submission" date="2020-11" db="EMBL/GenBank/DDBJ databases">
        <authorList>
            <person name="Tran Van P."/>
        </authorList>
    </citation>
    <scope>NUCLEOTIDE SEQUENCE</scope>
</reference>
<proteinExistence type="inferred from homology"/>
<dbReference type="GO" id="GO:1901031">
    <property type="term" value="P:regulation of response to reactive oxygen species"/>
    <property type="evidence" value="ECO:0007669"/>
    <property type="project" value="InterPro"/>
</dbReference>
<dbReference type="PANTHER" id="PTHR12474:SF0">
    <property type="entry name" value="SESTRIN HOMOLOG"/>
    <property type="match status" value="1"/>
</dbReference>
<dbReference type="GO" id="GO:0070728">
    <property type="term" value="F:L-leucine binding"/>
    <property type="evidence" value="ECO:0007669"/>
    <property type="project" value="TreeGrafter"/>
</dbReference>
<dbReference type="SUPFAM" id="SSF69118">
    <property type="entry name" value="AhpD-like"/>
    <property type="match status" value="1"/>
</dbReference>
<dbReference type="OrthoDB" id="337464at2759"/>
<keyword evidence="3" id="KW-0963">Cytoplasm</keyword>
<name>A0A7R8XD42_9CRUS</name>
<evidence type="ECO:0000256" key="2">
    <source>
        <dbReference type="ARBA" id="ARBA00008350"/>
    </source>
</evidence>
<dbReference type="Proteomes" id="UP000677054">
    <property type="component" value="Unassembled WGS sequence"/>
</dbReference>
<dbReference type="InterPro" id="IPR006730">
    <property type="entry name" value="Sestrin"/>
</dbReference>
<dbReference type="GO" id="GO:0005634">
    <property type="term" value="C:nucleus"/>
    <property type="evidence" value="ECO:0007669"/>
    <property type="project" value="InterPro"/>
</dbReference>